<comment type="caution">
    <text evidence="5">The sequence shown here is derived from an EMBL/GenBank/DDBJ whole genome shotgun (WGS) entry which is preliminary data.</text>
</comment>
<dbReference type="InterPro" id="IPR051782">
    <property type="entry name" value="ABC_Transporter_VariousFunc"/>
</dbReference>
<keyword evidence="3 5" id="KW-0067">ATP-binding</keyword>
<dbReference type="OrthoDB" id="9795548at2"/>
<dbReference type="Proteomes" id="UP000318437">
    <property type="component" value="Unassembled WGS sequence"/>
</dbReference>
<dbReference type="EMBL" id="SJPS01000003">
    <property type="protein sequence ID" value="TWU27276.1"/>
    <property type="molecule type" value="Genomic_DNA"/>
</dbReference>
<evidence type="ECO:0000259" key="4">
    <source>
        <dbReference type="PROSITE" id="PS50893"/>
    </source>
</evidence>
<keyword evidence="2" id="KW-0547">Nucleotide-binding</keyword>
<feature type="domain" description="ABC transporter" evidence="4">
    <location>
        <begin position="2"/>
        <end position="232"/>
    </location>
</feature>
<dbReference type="RefSeq" id="WP_146450501.1">
    <property type="nucleotide sequence ID" value="NZ_SJPS01000003.1"/>
</dbReference>
<accession>A0A5C6CWC1</accession>
<dbReference type="SUPFAM" id="SSF52540">
    <property type="entry name" value="P-loop containing nucleoside triphosphate hydrolases"/>
    <property type="match status" value="1"/>
</dbReference>
<dbReference type="GO" id="GO:0016887">
    <property type="term" value="F:ATP hydrolysis activity"/>
    <property type="evidence" value="ECO:0007669"/>
    <property type="project" value="InterPro"/>
</dbReference>
<evidence type="ECO:0000256" key="1">
    <source>
        <dbReference type="ARBA" id="ARBA00022448"/>
    </source>
</evidence>
<proteinExistence type="predicted"/>
<reference evidence="5 6" key="1">
    <citation type="submission" date="2019-02" db="EMBL/GenBank/DDBJ databases">
        <title>Deep-cultivation of Planctomycetes and their phenomic and genomic characterization uncovers novel biology.</title>
        <authorList>
            <person name="Wiegand S."/>
            <person name="Jogler M."/>
            <person name="Boedeker C."/>
            <person name="Pinto D."/>
            <person name="Vollmers J."/>
            <person name="Rivas-Marin E."/>
            <person name="Kohn T."/>
            <person name="Peeters S.H."/>
            <person name="Heuer A."/>
            <person name="Rast P."/>
            <person name="Oberbeckmann S."/>
            <person name="Bunk B."/>
            <person name="Jeske O."/>
            <person name="Meyerdierks A."/>
            <person name="Storesund J.E."/>
            <person name="Kallscheuer N."/>
            <person name="Luecker S."/>
            <person name="Lage O.M."/>
            <person name="Pohl T."/>
            <person name="Merkel B.J."/>
            <person name="Hornburger P."/>
            <person name="Mueller R.-W."/>
            <person name="Bruemmer F."/>
            <person name="Labrenz M."/>
            <person name="Spormann A.M."/>
            <person name="Op Den Camp H."/>
            <person name="Overmann J."/>
            <person name="Amann R."/>
            <person name="Jetten M.S.M."/>
            <person name="Mascher T."/>
            <person name="Medema M.H."/>
            <person name="Devos D.P."/>
            <person name="Kaster A.-K."/>
            <person name="Ovreas L."/>
            <person name="Rohde M."/>
            <person name="Galperin M.Y."/>
            <person name="Jogler C."/>
        </authorList>
    </citation>
    <scope>NUCLEOTIDE SEQUENCE [LARGE SCALE GENOMIC DNA]</scope>
    <source>
        <strain evidence="5 6">Pla144</strain>
    </source>
</reference>
<dbReference type="InterPro" id="IPR003593">
    <property type="entry name" value="AAA+_ATPase"/>
</dbReference>
<gene>
    <name evidence="5" type="primary">yxlF_1</name>
    <name evidence="5" type="ORF">Pla144_20480</name>
</gene>
<organism evidence="5 6">
    <name type="scientific">Bythopirellula polymerisocia</name>
    <dbReference type="NCBI Taxonomy" id="2528003"/>
    <lineage>
        <taxon>Bacteria</taxon>
        <taxon>Pseudomonadati</taxon>
        <taxon>Planctomycetota</taxon>
        <taxon>Planctomycetia</taxon>
        <taxon>Pirellulales</taxon>
        <taxon>Lacipirellulaceae</taxon>
        <taxon>Bythopirellula</taxon>
    </lineage>
</organism>
<dbReference type="InterPro" id="IPR027417">
    <property type="entry name" value="P-loop_NTPase"/>
</dbReference>
<dbReference type="AlphaFoldDB" id="A0A5C6CWC1"/>
<dbReference type="InterPro" id="IPR003439">
    <property type="entry name" value="ABC_transporter-like_ATP-bd"/>
</dbReference>
<keyword evidence="5" id="KW-0378">Hydrolase</keyword>
<name>A0A5C6CWC1_9BACT</name>
<evidence type="ECO:0000313" key="6">
    <source>
        <dbReference type="Proteomes" id="UP000318437"/>
    </source>
</evidence>
<dbReference type="PANTHER" id="PTHR42939:SF1">
    <property type="entry name" value="ABC TRANSPORTER ATP-BINDING PROTEIN ALBC-RELATED"/>
    <property type="match status" value="1"/>
</dbReference>
<dbReference type="EC" id="3.6.3.-" evidence="5"/>
<sequence>MIHFEDVTRTFGNRTAVERLNLSVGKGELVALLGHNGAGKTTSIKMLVGLLQPSFGQVKVGPYVVSESMREASRLIGYVPDQPFLYDKLSAREFLEFVGELYGLTASEVRTAVQREVERFQLGEFMDRLTESYSHGMRQRTVFAAALIHEPEVLVVDEPMVGLDPQCIRLVKDFLRAYADNGKTVLMSTHTLGIAEEIADRVAVMNSSRLVFEGTVAQLRERVPGVLGTLESLYLALTDVSVFDGNSNGDFRSHSESPVLEP</sequence>
<keyword evidence="6" id="KW-1185">Reference proteome</keyword>
<dbReference type="SMART" id="SM00382">
    <property type="entry name" value="AAA"/>
    <property type="match status" value="1"/>
</dbReference>
<protein>
    <submittedName>
        <fullName evidence="5">Putative ABC transporter ATP-binding protein YxlF</fullName>
        <ecNumber evidence="5">3.6.3.-</ecNumber>
    </submittedName>
</protein>
<evidence type="ECO:0000256" key="2">
    <source>
        <dbReference type="ARBA" id="ARBA00022741"/>
    </source>
</evidence>
<dbReference type="Gene3D" id="3.40.50.300">
    <property type="entry name" value="P-loop containing nucleotide triphosphate hydrolases"/>
    <property type="match status" value="1"/>
</dbReference>
<dbReference type="Pfam" id="PF00005">
    <property type="entry name" value="ABC_tran"/>
    <property type="match status" value="1"/>
</dbReference>
<dbReference type="GO" id="GO:0005524">
    <property type="term" value="F:ATP binding"/>
    <property type="evidence" value="ECO:0007669"/>
    <property type="project" value="UniProtKB-KW"/>
</dbReference>
<dbReference type="CDD" id="cd03230">
    <property type="entry name" value="ABC_DR_subfamily_A"/>
    <property type="match status" value="1"/>
</dbReference>
<evidence type="ECO:0000313" key="5">
    <source>
        <dbReference type="EMBL" id="TWU27276.1"/>
    </source>
</evidence>
<evidence type="ECO:0000256" key="3">
    <source>
        <dbReference type="ARBA" id="ARBA00022840"/>
    </source>
</evidence>
<dbReference type="PANTHER" id="PTHR42939">
    <property type="entry name" value="ABC TRANSPORTER ATP-BINDING PROTEIN ALBC-RELATED"/>
    <property type="match status" value="1"/>
</dbReference>
<keyword evidence="1" id="KW-0813">Transport</keyword>
<dbReference type="PROSITE" id="PS50893">
    <property type="entry name" value="ABC_TRANSPORTER_2"/>
    <property type="match status" value="1"/>
</dbReference>